<keyword evidence="4 6" id="KW-1133">Transmembrane helix</keyword>
<feature type="transmembrane region" description="Helical" evidence="6">
    <location>
        <begin position="28"/>
        <end position="52"/>
    </location>
</feature>
<dbReference type="Proteomes" id="UP001649230">
    <property type="component" value="Chromosome"/>
</dbReference>
<evidence type="ECO:0000256" key="5">
    <source>
        <dbReference type="ARBA" id="ARBA00023136"/>
    </source>
</evidence>
<evidence type="ECO:0000313" key="7">
    <source>
        <dbReference type="EMBL" id="UJF36208.1"/>
    </source>
</evidence>
<keyword evidence="3 6" id="KW-0812">Transmembrane</keyword>
<feature type="transmembrane region" description="Helical" evidence="6">
    <location>
        <begin position="104"/>
        <end position="125"/>
    </location>
</feature>
<protein>
    <submittedName>
        <fullName evidence="7">Cytochrome c oxidase assembly protein</fullName>
    </submittedName>
</protein>
<evidence type="ECO:0000313" key="8">
    <source>
        <dbReference type="Proteomes" id="UP001649230"/>
    </source>
</evidence>
<feature type="transmembrane region" description="Helical" evidence="6">
    <location>
        <begin position="177"/>
        <end position="198"/>
    </location>
</feature>
<evidence type="ECO:0000256" key="6">
    <source>
        <dbReference type="SAM" id="Phobius"/>
    </source>
</evidence>
<organism evidence="7 8">
    <name type="scientific">Paenibacillus hexagrammi</name>
    <dbReference type="NCBI Taxonomy" id="2908839"/>
    <lineage>
        <taxon>Bacteria</taxon>
        <taxon>Bacillati</taxon>
        <taxon>Bacillota</taxon>
        <taxon>Bacilli</taxon>
        <taxon>Bacillales</taxon>
        <taxon>Paenibacillaceae</taxon>
        <taxon>Paenibacillus</taxon>
    </lineage>
</organism>
<feature type="transmembrane region" description="Helical" evidence="6">
    <location>
        <begin position="137"/>
        <end position="157"/>
    </location>
</feature>
<evidence type="ECO:0000256" key="3">
    <source>
        <dbReference type="ARBA" id="ARBA00022692"/>
    </source>
</evidence>
<keyword evidence="5 6" id="KW-0472">Membrane</keyword>
<sequence>MLGIWCIALSVTGPLASRAHTDFADHMIIHLLLGMLAPLLLMLAAPMTLLFRTLSLKQARGLSRLLKSSPFRLLHNPFTASTLHIGGLWLLYTTDIYSWMHRSTIGHTGVHVHIFLAGYLFTASMVSIDPAPHRTSFLYRSLVLLIALSAHGILSKYLYAHPPSGVPAAQAELGSMIMYYGGDIVDIVLICILFSKWFHAARPRKALNPVTEK</sequence>
<dbReference type="Pfam" id="PF09678">
    <property type="entry name" value="Caa3_CtaG"/>
    <property type="match status" value="1"/>
</dbReference>
<gene>
    <name evidence="7" type="ORF">L0M14_00555</name>
</gene>
<dbReference type="InterPro" id="IPR019108">
    <property type="entry name" value="Caa3_assmbl_CtaG-rel"/>
</dbReference>
<evidence type="ECO:0000256" key="1">
    <source>
        <dbReference type="ARBA" id="ARBA00004651"/>
    </source>
</evidence>
<keyword evidence="2" id="KW-1003">Cell membrane</keyword>
<evidence type="ECO:0000256" key="2">
    <source>
        <dbReference type="ARBA" id="ARBA00022475"/>
    </source>
</evidence>
<reference evidence="7 8" key="1">
    <citation type="journal article" date="2024" name="Int. J. Syst. Evol. Microbiol.">
        <title>Paenibacillus hexagrammi sp. nov., a novel bacterium isolated from the gut content of Hexagrammos agrammus.</title>
        <authorList>
            <person name="Jung H.K."/>
            <person name="Kim D.G."/>
            <person name="Zin H."/>
            <person name="Park J."/>
            <person name="Jung H."/>
            <person name="Kim Y.O."/>
            <person name="Kong H.J."/>
            <person name="Kim J.W."/>
            <person name="Kim Y.S."/>
        </authorList>
    </citation>
    <scope>NUCLEOTIDE SEQUENCE [LARGE SCALE GENOMIC DNA]</scope>
    <source>
        <strain evidence="7 8">YPD9-1</strain>
    </source>
</reference>
<feature type="transmembrane region" description="Helical" evidence="6">
    <location>
        <begin position="73"/>
        <end position="92"/>
    </location>
</feature>
<name>A0ABY3SRX2_9BACL</name>
<dbReference type="EMBL" id="CP090978">
    <property type="protein sequence ID" value="UJF36208.1"/>
    <property type="molecule type" value="Genomic_DNA"/>
</dbReference>
<proteinExistence type="predicted"/>
<keyword evidence="8" id="KW-1185">Reference proteome</keyword>
<comment type="subcellular location">
    <subcellularLocation>
        <location evidence="1">Cell membrane</location>
        <topology evidence="1">Multi-pass membrane protein</topology>
    </subcellularLocation>
</comment>
<accession>A0ABY3SRX2</accession>
<evidence type="ECO:0000256" key="4">
    <source>
        <dbReference type="ARBA" id="ARBA00022989"/>
    </source>
</evidence>